<dbReference type="Proteomes" id="UP000820669">
    <property type="component" value="Unassembled WGS sequence"/>
</dbReference>
<gene>
    <name evidence="1" type="ORF">HF526_04355</name>
</gene>
<comment type="caution">
    <text evidence="1">The sequence shown here is derived from an EMBL/GenBank/DDBJ whole genome shotgun (WGS) entry which is preliminary data.</text>
</comment>
<accession>A0ABX1S8R8</accession>
<evidence type="ECO:0000313" key="2">
    <source>
        <dbReference type="Proteomes" id="UP000820669"/>
    </source>
</evidence>
<keyword evidence="2" id="KW-1185">Reference proteome</keyword>
<protein>
    <submittedName>
        <fullName evidence="1">Uncharacterized protein</fullName>
    </submittedName>
</protein>
<dbReference type="EMBL" id="JAAXLA010000005">
    <property type="protein sequence ID" value="NMH96553.1"/>
    <property type="molecule type" value="Genomic_DNA"/>
</dbReference>
<sequence length="55" mass="5936">MADGFRIAEAFVEVTVDDRTEAGTAAIRARLDNIRTTAKLDADIAAADAKLEQEK</sequence>
<name>A0ABX1S8R8_9PSEU</name>
<dbReference type="RefSeq" id="WP_169379939.1">
    <property type="nucleotide sequence ID" value="NZ_JAAXLA010000005.1"/>
</dbReference>
<reference evidence="1 2" key="1">
    <citation type="submission" date="2020-04" db="EMBL/GenBank/DDBJ databases">
        <authorList>
            <person name="Klaysubun C."/>
            <person name="Duangmal K."/>
            <person name="Lipun K."/>
        </authorList>
    </citation>
    <scope>NUCLEOTIDE SEQUENCE [LARGE SCALE GENOMIC DNA]</scope>
    <source>
        <strain evidence="1 2">K10HN5</strain>
    </source>
</reference>
<evidence type="ECO:0000313" key="1">
    <source>
        <dbReference type="EMBL" id="NMH96553.1"/>
    </source>
</evidence>
<organism evidence="1 2">
    <name type="scientific">Pseudonocardia acidicola</name>
    <dbReference type="NCBI Taxonomy" id="2724939"/>
    <lineage>
        <taxon>Bacteria</taxon>
        <taxon>Bacillati</taxon>
        <taxon>Actinomycetota</taxon>
        <taxon>Actinomycetes</taxon>
        <taxon>Pseudonocardiales</taxon>
        <taxon>Pseudonocardiaceae</taxon>
        <taxon>Pseudonocardia</taxon>
    </lineage>
</organism>
<proteinExistence type="predicted"/>